<comment type="catalytic activity">
    <reaction evidence="6">
        <text>tRNA(Lys) + L-lysine + ATP = L-lysyl-tRNA(Lys) + AMP + diphosphate</text>
        <dbReference type="Rhea" id="RHEA:20792"/>
        <dbReference type="Rhea" id="RHEA-COMP:9696"/>
        <dbReference type="Rhea" id="RHEA-COMP:9697"/>
        <dbReference type="ChEBI" id="CHEBI:30616"/>
        <dbReference type="ChEBI" id="CHEBI:32551"/>
        <dbReference type="ChEBI" id="CHEBI:33019"/>
        <dbReference type="ChEBI" id="CHEBI:78442"/>
        <dbReference type="ChEBI" id="CHEBI:78529"/>
        <dbReference type="ChEBI" id="CHEBI:456215"/>
        <dbReference type="EC" id="6.1.1.6"/>
    </reaction>
</comment>
<comment type="subunit">
    <text evidence="6">Homodimer.</text>
</comment>
<feature type="binding site" evidence="6">
    <location>
        <position position="486"/>
    </location>
    <ligand>
        <name>Mg(2+)</name>
        <dbReference type="ChEBI" id="CHEBI:18420"/>
        <label>1</label>
    </ligand>
</feature>
<feature type="binding site" evidence="6">
    <location>
        <position position="486"/>
    </location>
    <ligand>
        <name>Mg(2+)</name>
        <dbReference type="ChEBI" id="CHEBI:18420"/>
        <label>2</label>
    </ligand>
</feature>
<keyword evidence="10" id="KW-1185">Reference proteome</keyword>
<keyword evidence="6" id="KW-0648">Protein biosynthesis</keyword>
<dbReference type="EMBL" id="CP011125">
    <property type="protein sequence ID" value="AKF08257.1"/>
    <property type="molecule type" value="Genomic_DNA"/>
</dbReference>
<dbReference type="STRING" id="927083.DB32_005406"/>
<dbReference type="EC" id="6.1.1.6" evidence="6"/>
<dbReference type="InterPro" id="IPR002313">
    <property type="entry name" value="Lys-tRNA-ligase_II"/>
</dbReference>
<keyword evidence="1 6" id="KW-0436">Ligase</keyword>
<evidence type="ECO:0000259" key="8">
    <source>
        <dbReference type="PROSITE" id="PS50862"/>
    </source>
</evidence>
<dbReference type="InterPro" id="IPR012340">
    <property type="entry name" value="NA-bd_OB-fold"/>
</dbReference>
<name>A0A0F6YJX1_9BACT</name>
<keyword evidence="3 6" id="KW-0547">Nucleotide-binding</keyword>
<keyword evidence="2 6" id="KW-0479">Metal-binding</keyword>
<dbReference type="PROSITE" id="PS50862">
    <property type="entry name" value="AA_TRNA_LIGASE_II"/>
    <property type="match status" value="1"/>
</dbReference>
<evidence type="ECO:0000313" key="9">
    <source>
        <dbReference type="EMBL" id="AKF08257.1"/>
    </source>
</evidence>
<dbReference type="RefSeq" id="WP_053235422.1">
    <property type="nucleotide sequence ID" value="NZ_CP011125.1"/>
</dbReference>
<protein>
    <recommendedName>
        <fullName evidence="6">Lysine--tRNA ligase</fullName>
        <ecNumber evidence="6">6.1.1.6</ecNumber>
    </recommendedName>
    <alternativeName>
        <fullName evidence="6">Lysyl-tRNA synthetase</fullName>
        <shortName evidence="6">LysRS</shortName>
    </alternativeName>
</protein>
<evidence type="ECO:0000256" key="4">
    <source>
        <dbReference type="ARBA" id="ARBA00022840"/>
    </source>
</evidence>
<dbReference type="GO" id="GO:0005829">
    <property type="term" value="C:cytosol"/>
    <property type="evidence" value="ECO:0007669"/>
    <property type="project" value="TreeGrafter"/>
</dbReference>
<evidence type="ECO:0000256" key="2">
    <source>
        <dbReference type="ARBA" id="ARBA00022723"/>
    </source>
</evidence>
<dbReference type="Pfam" id="PF00152">
    <property type="entry name" value="tRNA-synt_2"/>
    <property type="match status" value="1"/>
</dbReference>
<keyword evidence="5 6" id="KW-0030">Aminoacyl-tRNA synthetase</keyword>
<dbReference type="HAMAP" id="MF_00252">
    <property type="entry name" value="Lys_tRNA_synth_class2"/>
    <property type="match status" value="1"/>
</dbReference>
<dbReference type="GO" id="GO:0004824">
    <property type="term" value="F:lysine-tRNA ligase activity"/>
    <property type="evidence" value="ECO:0007669"/>
    <property type="project" value="UniProtKB-UniRule"/>
</dbReference>
<comment type="cofactor">
    <cofactor evidence="6">
        <name>Mg(2+)</name>
        <dbReference type="ChEBI" id="CHEBI:18420"/>
    </cofactor>
    <text evidence="6">Binds 3 Mg(2+) ions per subunit.</text>
</comment>
<dbReference type="InterPro" id="IPR018149">
    <property type="entry name" value="Lys-tRNA-synth_II_C"/>
</dbReference>
<gene>
    <name evidence="6" type="primary">lysS</name>
    <name evidence="9" type="ORF">DB32_005406</name>
</gene>
<reference evidence="9 10" key="1">
    <citation type="submission" date="2015-03" db="EMBL/GenBank/DDBJ databases">
        <title>Genome assembly of Sandaracinus amylolyticus DSM 53668.</title>
        <authorList>
            <person name="Sharma G."/>
            <person name="Subramanian S."/>
        </authorList>
    </citation>
    <scope>NUCLEOTIDE SEQUENCE [LARGE SCALE GENOMIC DNA]</scope>
    <source>
        <strain evidence="9 10">DSM 53668</strain>
    </source>
</reference>
<dbReference type="GO" id="GO:0005524">
    <property type="term" value="F:ATP binding"/>
    <property type="evidence" value="ECO:0007669"/>
    <property type="project" value="UniProtKB-UniRule"/>
</dbReference>
<evidence type="ECO:0000256" key="5">
    <source>
        <dbReference type="ARBA" id="ARBA00023146"/>
    </source>
</evidence>
<sequence length="573" mass="64677">MASEEELIEARRANASALREAGTQAYPNDFRAHDDETTSRARAVAILTDPEKRAALPEEKDLTGTEPSHHLFGRVVGKRGPFVVIRTPHGDAQALVRNKPGKGGEPALPPQDAKQLELLDLADHVAVQGPMIRTRTGDGAIRADRFQHVGKALLPPPDKWHGLTDVEKRYRERYVDLFANPAVARVFHARSRIVRALRSFLDGRDFLEVETPLLHPLRGGAVAKPFETHHNELDMKLYLRIAPELYLKRLLVGGFDRVYEIGRAFRNEGVSTRHNPEFTILEFYCAYATYEDLMDLTEAMFRHVDAALRTEMHARAPEWWSERAYTLDEPFARVDMREAIVARTRRSSTPQGSGGDLLPTPFDGALTRELLDDPTELHATIERVLHLPKDSHEAAVARLGGADRVQYWREARKLLAKSHTHGERVFVLYEVLVEPDLPKLYRSQDGTKSVPVFVMHHPFDVSPLARKSDRDPFITDRFELFVEGREVANAFSELNDPDDQASRFRAQLDRRTKGDEEAMDYDADYVRALSHGMPPAGGFGLGVDRLVMMLCGQASIRDVLLFPAMRPETPERG</sequence>
<evidence type="ECO:0000313" key="10">
    <source>
        <dbReference type="Proteomes" id="UP000034883"/>
    </source>
</evidence>
<dbReference type="Proteomes" id="UP000034883">
    <property type="component" value="Chromosome"/>
</dbReference>
<evidence type="ECO:0000256" key="7">
    <source>
        <dbReference type="SAM" id="MobiDB-lite"/>
    </source>
</evidence>
<dbReference type="PRINTS" id="PR00982">
    <property type="entry name" value="TRNASYNTHLYS"/>
</dbReference>
<keyword evidence="6" id="KW-0963">Cytoplasm</keyword>
<dbReference type="GO" id="GO:0006430">
    <property type="term" value="P:lysyl-tRNA aminoacylation"/>
    <property type="evidence" value="ECO:0007669"/>
    <property type="project" value="UniProtKB-UniRule"/>
</dbReference>
<feature type="compositionally biased region" description="Basic and acidic residues" evidence="7">
    <location>
        <begin position="49"/>
        <end position="69"/>
    </location>
</feature>
<feature type="region of interest" description="Disordered" evidence="7">
    <location>
        <begin position="49"/>
        <end position="72"/>
    </location>
</feature>
<dbReference type="InterPro" id="IPR006195">
    <property type="entry name" value="aa-tRNA-synth_II"/>
</dbReference>
<dbReference type="GO" id="GO:0000287">
    <property type="term" value="F:magnesium ion binding"/>
    <property type="evidence" value="ECO:0007669"/>
    <property type="project" value="UniProtKB-UniRule"/>
</dbReference>
<dbReference type="InterPro" id="IPR045864">
    <property type="entry name" value="aa-tRNA-synth_II/BPL/LPL"/>
</dbReference>
<dbReference type="PANTHER" id="PTHR42918">
    <property type="entry name" value="LYSYL-TRNA SYNTHETASE"/>
    <property type="match status" value="1"/>
</dbReference>
<evidence type="ECO:0000256" key="3">
    <source>
        <dbReference type="ARBA" id="ARBA00022741"/>
    </source>
</evidence>
<dbReference type="AlphaFoldDB" id="A0A0F6YJX1"/>
<dbReference type="PANTHER" id="PTHR42918:SF15">
    <property type="entry name" value="LYSINE--TRNA LIGASE, CHLOROPLASTIC_MITOCHONDRIAL"/>
    <property type="match status" value="1"/>
</dbReference>
<dbReference type="Gene3D" id="2.40.50.140">
    <property type="entry name" value="Nucleic acid-binding proteins"/>
    <property type="match status" value="1"/>
</dbReference>
<evidence type="ECO:0000256" key="1">
    <source>
        <dbReference type="ARBA" id="ARBA00022598"/>
    </source>
</evidence>
<dbReference type="Gene3D" id="3.30.930.10">
    <property type="entry name" value="Bira Bifunctional Protein, Domain 2"/>
    <property type="match status" value="1"/>
</dbReference>
<dbReference type="InterPro" id="IPR004364">
    <property type="entry name" value="Aa-tRNA-synt_II"/>
</dbReference>
<dbReference type="InterPro" id="IPR044136">
    <property type="entry name" value="Lys-tRNA-ligase_II_N"/>
</dbReference>
<feature type="binding site" evidence="6">
    <location>
        <position position="479"/>
    </location>
    <ligand>
        <name>Mg(2+)</name>
        <dbReference type="ChEBI" id="CHEBI:18420"/>
        <label>1</label>
    </ligand>
</feature>
<dbReference type="SUPFAM" id="SSF55681">
    <property type="entry name" value="Class II aaRS and biotin synthetases"/>
    <property type="match status" value="1"/>
</dbReference>
<accession>A0A0F6YJX1</accession>
<dbReference type="CDD" id="cd04322">
    <property type="entry name" value="LysRS_N"/>
    <property type="match status" value="1"/>
</dbReference>
<keyword evidence="4 6" id="KW-0067">ATP-binding</keyword>
<dbReference type="SUPFAM" id="SSF50249">
    <property type="entry name" value="Nucleic acid-binding proteins"/>
    <property type="match status" value="1"/>
</dbReference>
<feature type="domain" description="Aminoacyl-transfer RNA synthetases class-II family profile" evidence="8">
    <location>
        <begin position="187"/>
        <end position="567"/>
    </location>
</feature>
<evidence type="ECO:0000256" key="6">
    <source>
        <dbReference type="HAMAP-Rule" id="MF_00252"/>
    </source>
</evidence>
<comment type="similarity">
    <text evidence="6">Belongs to the class-II aminoacyl-tRNA synthetase family.</text>
</comment>
<comment type="subcellular location">
    <subcellularLocation>
        <location evidence="6">Cytoplasm</location>
    </subcellularLocation>
</comment>
<proteinExistence type="inferred from homology"/>
<dbReference type="KEGG" id="samy:DB32_005406"/>
<dbReference type="GO" id="GO:0000049">
    <property type="term" value="F:tRNA binding"/>
    <property type="evidence" value="ECO:0007669"/>
    <property type="project" value="TreeGrafter"/>
</dbReference>
<organism evidence="9 10">
    <name type="scientific">Sandaracinus amylolyticus</name>
    <dbReference type="NCBI Taxonomy" id="927083"/>
    <lineage>
        <taxon>Bacteria</taxon>
        <taxon>Pseudomonadati</taxon>
        <taxon>Myxococcota</taxon>
        <taxon>Polyangia</taxon>
        <taxon>Polyangiales</taxon>
        <taxon>Sandaracinaceae</taxon>
        <taxon>Sandaracinus</taxon>
    </lineage>
</organism>
<keyword evidence="6" id="KW-0460">Magnesium</keyword>